<keyword evidence="2" id="KW-1185">Reference proteome</keyword>
<evidence type="ECO:0000313" key="2">
    <source>
        <dbReference type="Proteomes" id="UP000194153"/>
    </source>
</evidence>
<evidence type="ECO:0000313" key="1">
    <source>
        <dbReference type="EMBL" id="GAW66589.1"/>
    </source>
</evidence>
<accession>A0ABQ0MHN4</accession>
<comment type="caution">
    <text evidence="1">The sequence shown here is derived from an EMBL/GenBank/DDBJ whole genome shotgun (WGS) entry which is preliminary data.</text>
</comment>
<organism evidence="1 2">
    <name type="scientific">Geoanaerobacter pelophilus</name>
    <dbReference type="NCBI Taxonomy" id="60036"/>
    <lineage>
        <taxon>Bacteria</taxon>
        <taxon>Pseudomonadati</taxon>
        <taxon>Thermodesulfobacteriota</taxon>
        <taxon>Desulfuromonadia</taxon>
        <taxon>Geobacterales</taxon>
        <taxon>Geobacteraceae</taxon>
        <taxon>Geoanaerobacter</taxon>
    </lineage>
</organism>
<reference evidence="2" key="2">
    <citation type="submission" date="2017-05" db="EMBL/GenBank/DDBJ databases">
        <title>Draft genome sequence of Geobacter pelophilus, a iron(III)-reducing bacteria.</title>
        <authorList>
            <person name="Aoyagi T."/>
            <person name="Koike H."/>
            <person name="Morita T."/>
            <person name="Sato Y."/>
            <person name="Habe H."/>
            <person name="Hori T."/>
        </authorList>
    </citation>
    <scope>NUCLEOTIDE SEQUENCE [LARGE SCALE GENOMIC DNA]</scope>
    <source>
        <strain evidence="2">Drf2</strain>
    </source>
</reference>
<sequence>MDGIGFFNCFPIYKQFLILDFNHISANSYNPFDKVFR</sequence>
<protein>
    <submittedName>
        <fullName evidence="1">Uncharacterized protein</fullName>
    </submittedName>
</protein>
<reference evidence="1 2" key="1">
    <citation type="submission" date="2017-04" db="EMBL/GenBank/DDBJ databases">
        <authorList>
            <consortium name="Geobacter pelophilus Genome Sequencing"/>
            <person name="Aoyagi T."/>
            <person name="Koike H."/>
            <person name="Hori T."/>
        </authorList>
    </citation>
    <scope>NUCLEOTIDE SEQUENCE [LARGE SCALE GENOMIC DNA]</scope>
    <source>
        <strain evidence="1 2">Drf2</strain>
    </source>
</reference>
<dbReference type="EMBL" id="BDQG01000001">
    <property type="protein sequence ID" value="GAW66589.1"/>
    <property type="molecule type" value="Genomic_DNA"/>
</dbReference>
<dbReference type="Proteomes" id="UP000194153">
    <property type="component" value="Unassembled WGS sequence"/>
</dbReference>
<proteinExistence type="predicted"/>
<name>A0ABQ0MHN4_9BACT</name>
<gene>
    <name evidence="1" type="ORF">GPEL0_01f2022</name>
</gene>